<dbReference type="AlphaFoldDB" id="B8XH49"/>
<sequence length="65" mass="6823">MAFIRVAIVLTVLLSGSLIGHADAAGSMDSCSETGVCMKACSERIRQVENDNKCPAGEICCTLMT</sequence>
<proteinExistence type="evidence at transcript level"/>
<feature type="chain" id="PRO_5002880612" evidence="1">
    <location>
        <begin position="25"/>
        <end position="65"/>
    </location>
</feature>
<name>B8XH49_BUTIS</name>
<accession>B8XH49</accession>
<dbReference type="EMBL" id="FJ360838">
    <property type="protein sequence ID" value="ACJ23158.1"/>
    <property type="molecule type" value="mRNA"/>
</dbReference>
<organism evidence="2">
    <name type="scientific">Buthus israelis</name>
    <name type="common">Israeli scorpion</name>
    <name type="synonym">Buthus occitanus israelis</name>
    <dbReference type="NCBI Taxonomy" id="2899555"/>
    <lineage>
        <taxon>Eukaryota</taxon>
        <taxon>Metazoa</taxon>
        <taxon>Ecdysozoa</taxon>
        <taxon>Arthropoda</taxon>
        <taxon>Chelicerata</taxon>
        <taxon>Arachnida</taxon>
        <taxon>Scorpiones</taxon>
        <taxon>Buthida</taxon>
        <taxon>Buthoidea</taxon>
        <taxon>Buthidae</taxon>
        <taxon>Buthus</taxon>
    </lineage>
</organism>
<evidence type="ECO:0000313" key="2">
    <source>
        <dbReference type="EMBL" id="ACJ23158.1"/>
    </source>
</evidence>
<protein>
    <submittedName>
        <fullName evidence="2">Putative toxin Tx277</fullName>
    </submittedName>
</protein>
<evidence type="ECO:0000256" key="1">
    <source>
        <dbReference type="SAM" id="SignalP"/>
    </source>
</evidence>
<reference evidence="2" key="1">
    <citation type="submission" date="2008-10" db="EMBL/GenBank/DDBJ databases">
        <title>Buthus occitanus israelis scorpion toxin.</title>
        <authorList>
            <person name="Zilberberg N."/>
            <person name="Kozminsky-Atias A."/>
        </authorList>
    </citation>
    <scope>NUCLEOTIDE SEQUENCE</scope>
</reference>
<keyword evidence="1" id="KW-0732">Signal</keyword>
<feature type="signal peptide" evidence="1">
    <location>
        <begin position="1"/>
        <end position="24"/>
    </location>
</feature>